<accession>A0ABQ9X9L3</accession>
<sequence>MGGWTRDLAGRTKQRKLLAVRMSNKMGAIVGRKEEQLQMNLFNPKENKETSLSWLKCHLAAAYLQILKCLLTFDATLPLLYTPDGRCNISLLKQIPDIFVSPSFSLTSVQYLFTSLFEDSWQIGAVPSPLFFRGFMRSLQIPKTEEPVLPTTRRLSLPHSP</sequence>
<dbReference type="EMBL" id="JARBJD010000186">
    <property type="protein sequence ID" value="KAK2948005.1"/>
    <property type="molecule type" value="Genomic_DNA"/>
</dbReference>
<gene>
    <name evidence="1" type="ORF">BLNAU_17041</name>
</gene>
<evidence type="ECO:0000313" key="2">
    <source>
        <dbReference type="Proteomes" id="UP001281761"/>
    </source>
</evidence>
<name>A0ABQ9X9L3_9EUKA</name>
<organism evidence="1 2">
    <name type="scientific">Blattamonas nauphoetae</name>
    <dbReference type="NCBI Taxonomy" id="2049346"/>
    <lineage>
        <taxon>Eukaryota</taxon>
        <taxon>Metamonada</taxon>
        <taxon>Preaxostyla</taxon>
        <taxon>Oxymonadida</taxon>
        <taxon>Blattamonas</taxon>
    </lineage>
</organism>
<comment type="caution">
    <text evidence="1">The sequence shown here is derived from an EMBL/GenBank/DDBJ whole genome shotgun (WGS) entry which is preliminary data.</text>
</comment>
<reference evidence="1 2" key="1">
    <citation type="journal article" date="2022" name="bioRxiv">
        <title>Genomics of Preaxostyla Flagellates Illuminates Evolutionary Transitions and the Path Towards Mitochondrial Loss.</title>
        <authorList>
            <person name="Novak L.V.F."/>
            <person name="Treitli S.C."/>
            <person name="Pyrih J."/>
            <person name="Halakuc P."/>
            <person name="Pipaliya S.V."/>
            <person name="Vacek V."/>
            <person name="Brzon O."/>
            <person name="Soukal P."/>
            <person name="Eme L."/>
            <person name="Dacks J.B."/>
            <person name="Karnkowska A."/>
            <person name="Elias M."/>
            <person name="Hampl V."/>
        </authorList>
    </citation>
    <scope>NUCLEOTIDE SEQUENCE [LARGE SCALE GENOMIC DNA]</scope>
    <source>
        <strain evidence="1">NAU3</strain>
        <tissue evidence="1">Gut</tissue>
    </source>
</reference>
<dbReference type="Proteomes" id="UP001281761">
    <property type="component" value="Unassembled WGS sequence"/>
</dbReference>
<protein>
    <submittedName>
        <fullName evidence="1">Uncharacterized protein</fullName>
    </submittedName>
</protein>
<proteinExistence type="predicted"/>
<keyword evidence="2" id="KW-1185">Reference proteome</keyword>
<evidence type="ECO:0000313" key="1">
    <source>
        <dbReference type="EMBL" id="KAK2948005.1"/>
    </source>
</evidence>